<dbReference type="InterPro" id="IPR009100">
    <property type="entry name" value="AcylCoA_DH/oxidase_NM_dom_sf"/>
</dbReference>
<dbReference type="AlphaFoldDB" id="X1Z8J0"/>
<dbReference type="FunFam" id="2.40.110.10:FF:000001">
    <property type="entry name" value="Acyl-CoA dehydrogenase, mitochondrial"/>
    <property type="match status" value="1"/>
</dbReference>
<keyword evidence="6 14" id="KW-0274">FAD</keyword>
<comment type="catalytic activity">
    <reaction evidence="8">
        <text>(2S)-2-methylbutanoyl-CoA + oxidized [electron-transfer flavoprotein] + H(+) = (2E)-2-methylbut-2-enoyl-CoA + reduced [electron-transfer flavoprotein]</text>
        <dbReference type="Rhea" id="RHEA:48256"/>
        <dbReference type="Rhea" id="RHEA-COMP:10685"/>
        <dbReference type="Rhea" id="RHEA-COMP:10686"/>
        <dbReference type="ChEBI" id="CHEBI:15378"/>
        <dbReference type="ChEBI" id="CHEBI:57337"/>
        <dbReference type="ChEBI" id="CHEBI:57692"/>
        <dbReference type="ChEBI" id="CHEBI:58307"/>
        <dbReference type="ChEBI" id="CHEBI:88166"/>
    </reaction>
    <physiologicalReaction direction="left-to-right" evidence="8">
        <dbReference type="Rhea" id="RHEA:48257"/>
    </physiologicalReaction>
</comment>
<comment type="cofactor">
    <cofactor evidence="1 14">
        <name>FAD</name>
        <dbReference type="ChEBI" id="CHEBI:57692"/>
    </cofactor>
</comment>
<feature type="domain" description="Acyl-CoA dehydrogenase/oxidase C-terminal" evidence="15">
    <location>
        <begin position="214"/>
        <end position="362"/>
    </location>
</feature>
<dbReference type="InterPro" id="IPR046373">
    <property type="entry name" value="Acyl-CoA_Oxase/DH_mid-dom_sf"/>
</dbReference>
<dbReference type="Pfam" id="PF02770">
    <property type="entry name" value="Acyl-CoA_dh_M"/>
    <property type="match status" value="1"/>
</dbReference>
<dbReference type="FunFam" id="1.20.140.10:FF:000001">
    <property type="entry name" value="Acyl-CoA dehydrogenase"/>
    <property type="match status" value="1"/>
</dbReference>
<reference evidence="19" key="2">
    <citation type="journal article" date="2013" name="Nature">
        <title>Insights into bilaterian evolution from three spiralian genomes.</title>
        <authorList>
            <person name="Simakov O."/>
            <person name="Marletaz F."/>
            <person name="Cho S.J."/>
            <person name="Edsinger-Gonzales E."/>
            <person name="Havlak P."/>
            <person name="Hellsten U."/>
            <person name="Kuo D.H."/>
            <person name="Larsson T."/>
            <person name="Lv J."/>
            <person name="Arendt D."/>
            <person name="Savage R."/>
            <person name="Osoegawa K."/>
            <person name="de Jong P."/>
            <person name="Grimwood J."/>
            <person name="Chapman J.A."/>
            <person name="Shapiro H."/>
            <person name="Aerts A."/>
            <person name="Otillar R.P."/>
            <person name="Terry A.Y."/>
            <person name="Boore J.L."/>
            <person name="Grigoriev I.V."/>
            <person name="Lindberg D.R."/>
            <person name="Seaver E.C."/>
            <person name="Weisblat D.A."/>
            <person name="Putnam N.H."/>
            <person name="Rokhsar D.S."/>
        </authorList>
    </citation>
    <scope>NUCLEOTIDE SEQUENCE</scope>
    <source>
        <strain evidence="19">I ESC-2004</strain>
    </source>
</reference>
<dbReference type="InterPro" id="IPR037069">
    <property type="entry name" value="AcylCoA_DH/ox_N_sf"/>
</dbReference>
<dbReference type="OMA" id="NMATWML"/>
<dbReference type="GO" id="GO:0050660">
    <property type="term" value="F:flavin adenine dinucleotide binding"/>
    <property type="evidence" value="ECO:0007669"/>
    <property type="project" value="InterPro"/>
</dbReference>
<dbReference type="PANTHER" id="PTHR43831:SF1">
    <property type="entry name" value="ISOBUTYRYL-COA DEHYDROGENASE, MITOCHONDRIAL"/>
    <property type="match status" value="1"/>
</dbReference>
<evidence type="ECO:0000256" key="2">
    <source>
        <dbReference type="ARBA" id="ARBA00005109"/>
    </source>
</evidence>
<dbReference type="HOGENOM" id="CLU_018204_0_2_1"/>
<comment type="catalytic activity">
    <reaction evidence="9">
        <text>propanoyl-CoA + oxidized [electron-transfer flavoprotein] + H(+) = acryloyl-CoA + reduced [electron-transfer flavoprotein]</text>
        <dbReference type="Rhea" id="RHEA:31287"/>
        <dbReference type="Rhea" id="RHEA-COMP:10685"/>
        <dbReference type="Rhea" id="RHEA-COMP:10686"/>
        <dbReference type="ChEBI" id="CHEBI:15378"/>
        <dbReference type="ChEBI" id="CHEBI:57367"/>
        <dbReference type="ChEBI" id="CHEBI:57392"/>
        <dbReference type="ChEBI" id="CHEBI:57692"/>
        <dbReference type="ChEBI" id="CHEBI:58307"/>
    </reaction>
    <physiologicalReaction direction="left-to-right" evidence="9">
        <dbReference type="Rhea" id="RHEA:31288"/>
    </physiologicalReaction>
</comment>
<feature type="domain" description="Acyl-CoA oxidase/dehydrogenase middle" evidence="16">
    <location>
        <begin position="108"/>
        <end position="201"/>
    </location>
</feature>
<evidence type="ECO:0000256" key="6">
    <source>
        <dbReference type="ARBA" id="ARBA00022827"/>
    </source>
</evidence>
<dbReference type="InterPro" id="IPR013786">
    <property type="entry name" value="AcylCoA_DH/ox_N"/>
</dbReference>
<dbReference type="Pfam" id="PF00441">
    <property type="entry name" value="Acyl-CoA_dh_1"/>
    <property type="match status" value="1"/>
</dbReference>
<dbReference type="InterPro" id="IPR036250">
    <property type="entry name" value="AcylCo_DH-like_C"/>
</dbReference>
<organism evidence="18 19">
    <name type="scientific">Capitella teleta</name>
    <name type="common">Polychaete worm</name>
    <dbReference type="NCBI Taxonomy" id="283909"/>
    <lineage>
        <taxon>Eukaryota</taxon>
        <taxon>Metazoa</taxon>
        <taxon>Spiralia</taxon>
        <taxon>Lophotrochozoa</taxon>
        <taxon>Annelida</taxon>
        <taxon>Polychaeta</taxon>
        <taxon>Sedentaria</taxon>
        <taxon>Scolecida</taxon>
        <taxon>Capitellidae</taxon>
        <taxon>Capitella</taxon>
    </lineage>
</organism>
<dbReference type="InterPro" id="IPR052547">
    <property type="entry name" value="Mito_Isobutyryl-CoADH"/>
</dbReference>
<dbReference type="GO" id="GO:0003853">
    <property type="term" value="F:short-chain 2-methyl fatty acyl-CoA dehydrogenase activity"/>
    <property type="evidence" value="ECO:0007669"/>
    <property type="project" value="UniProtKB-EC"/>
</dbReference>
<dbReference type="Gene3D" id="1.20.140.10">
    <property type="entry name" value="Butyryl-CoA Dehydrogenase, subunit A, domain 3"/>
    <property type="match status" value="1"/>
</dbReference>
<accession>X1Z8J0</accession>
<evidence type="ECO:0000256" key="9">
    <source>
        <dbReference type="ARBA" id="ARBA00050268"/>
    </source>
</evidence>
<evidence type="ECO:0000313" key="18">
    <source>
        <dbReference type="EnsemblMetazoa" id="CapteP159260"/>
    </source>
</evidence>
<dbReference type="SUPFAM" id="SSF56645">
    <property type="entry name" value="Acyl-CoA dehydrogenase NM domain-like"/>
    <property type="match status" value="1"/>
</dbReference>
<evidence type="ECO:0000313" key="19">
    <source>
        <dbReference type="Proteomes" id="UP000014760"/>
    </source>
</evidence>
<comment type="function">
    <text evidence="11">Isobutyryl-CoA dehydrogenase which catalyzes the conversion of 2-methylpropanoyl-CoA to (2E)-2-methylpropenoyl-CoA in the valine catabolic pathway. To a lesser extent, also able to catalyze the oxidation of (2S)-2-methylbutanoyl-CoA.</text>
</comment>
<dbReference type="PIRSF" id="PIRSF016578">
    <property type="entry name" value="HsaA"/>
    <property type="match status" value="1"/>
</dbReference>
<evidence type="ECO:0000259" key="17">
    <source>
        <dbReference type="Pfam" id="PF02771"/>
    </source>
</evidence>
<comment type="pathway">
    <text evidence="2">Amino-acid degradation; L-valine degradation.</text>
</comment>
<comment type="similarity">
    <text evidence="3 14">Belongs to the acyl-CoA dehydrogenase family.</text>
</comment>
<dbReference type="Gene3D" id="1.10.540.10">
    <property type="entry name" value="Acyl-CoA dehydrogenase/oxidase, N-terminal domain"/>
    <property type="match status" value="1"/>
</dbReference>
<evidence type="ECO:0000256" key="8">
    <source>
        <dbReference type="ARBA" id="ARBA00049552"/>
    </source>
</evidence>
<dbReference type="PROSITE" id="PS00072">
    <property type="entry name" value="ACYL_COA_DH_1"/>
    <property type="match status" value="1"/>
</dbReference>
<keyword evidence="4" id="KW-0101">Branched-chain amino acid catabolism</keyword>
<dbReference type="GO" id="GO:0009083">
    <property type="term" value="P:branched-chain amino acid catabolic process"/>
    <property type="evidence" value="ECO:0007669"/>
    <property type="project" value="UniProtKB-KW"/>
</dbReference>
<evidence type="ECO:0000259" key="16">
    <source>
        <dbReference type="Pfam" id="PF02770"/>
    </source>
</evidence>
<protein>
    <recommendedName>
        <fullName evidence="12">Isobutyryl-CoA dehydrogenase, mitochondrial</fullName>
    </recommendedName>
    <alternativeName>
        <fullName evidence="13">Acyl-CoA dehydrogenase family member 8</fullName>
    </alternativeName>
</protein>
<reference evidence="18" key="3">
    <citation type="submission" date="2015-06" db="UniProtKB">
        <authorList>
            <consortium name="EnsemblMetazoa"/>
        </authorList>
    </citation>
    <scope>IDENTIFICATION</scope>
</reference>
<evidence type="ECO:0000259" key="15">
    <source>
        <dbReference type="Pfam" id="PF00441"/>
    </source>
</evidence>
<dbReference type="Gene3D" id="2.40.110.10">
    <property type="entry name" value="Butyryl-CoA Dehydrogenase, subunit A, domain 2"/>
    <property type="match status" value="1"/>
</dbReference>
<evidence type="ECO:0000256" key="12">
    <source>
        <dbReference type="ARBA" id="ARBA00071686"/>
    </source>
</evidence>
<dbReference type="SUPFAM" id="SSF47203">
    <property type="entry name" value="Acyl-CoA dehydrogenase C-terminal domain-like"/>
    <property type="match status" value="1"/>
</dbReference>
<name>X1Z8J0_CAPTE</name>
<evidence type="ECO:0000256" key="5">
    <source>
        <dbReference type="ARBA" id="ARBA00022630"/>
    </source>
</evidence>
<dbReference type="GO" id="GO:0005739">
    <property type="term" value="C:mitochondrion"/>
    <property type="evidence" value="ECO:0007669"/>
    <property type="project" value="TreeGrafter"/>
</dbReference>
<keyword evidence="19" id="KW-1185">Reference proteome</keyword>
<evidence type="ECO:0000256" key="3">
    <source>
        <dbReference type="ARBA" id="ARBA00009347"/>
    </source>
</evidence>
<dbReference type="InterPro" id="IPR006089">
    <property type="entry name" value="Acyl-CoA_DH_CS"/>
</dbReference>
<evidence type="ECO:0000256" key="10">
    <source>
        <dbReference type="ARBA" id="ARBA00052552"/>
    </source>
</evidence>
<evidence type="ECO:0000256" key="11">
    <source>
        <dbReference type="ARBA" id="ARBA00055070"/>
    </source>
</evidence>
<comment type="catalytic activity">
    <reaction evidence="10">
        <text>2-methylpropanoyl-CoA + oxidized [electron-transfer flavoprotein] + H(+) = 2-methylpropenoyl-CoA + reduced [electron-transfer flavoprotein]</text>
        <dbReference type="Rhea" id="RHEA:44180"/>
        <dbReference type="Rhea" id="RHEA-COMP:10685"/>
        <dbReference type="Rhea" id="RHEA-COMP:10686"/>
        <dbReference type="ChEBI" id="CHEBI:15378"/>
        <dbReference type="ChEBI" id="CHEBI:57338"/>
        <dbReference type="ChEBI" id="CHEBI:57692"/>
        <dbReference type="ChEBI" id="CHEBI:58307"/>
        <dbReference type="ChEBI" id="CHEBI:62500"/>
        <dbReference type="EC" id="1.3.8.5"/>
    </reaction>
    <physiologicalReaction direction="left-to-right" evidence="10">
        <dbReference type="Rhea" id="RHEA:44181"/>
    </physiologicalReaction>
</comment>
<evidence type="ECO:0000256" key="14">
    <source>
        <dbReference type="RuleBase" id="RU362125"/>
    </source>
</evidence>
<keyword evidence="7 14" id="KW-0560">Oxidoreductase</keyword>
<dbReference type="Pfam" id="PF02771">
    <property type="entry name" value="Acyl-CoA_dh_N"/>
    <property type="match status" value="1"/>
</dbReference>
<proteinExistence type="inferred from homology"/>
<reference evidence="19" key="1">
    <citation type="submission" date="2012-12" db="EMBL/GenBank/DDBJ databases">
        <authorList>
            <person name="Hellsten U."/>
            <person name="Grimwood J."/>
            <person name="Chapman J.A."/>
            <person name="Shapiro H."/>
            <person name="Aerts A."/>
            <person name="Otillar R.P."/>
            <person name="Terry A.Y."/>
            <person name="Boore J.L."/>
            <person name="Simakov O."/>
            <person name="Marletaz F."/>
            <person name="Cho S.-J."/>
            <person name="Edsinger-Gonzales E."/>
            <person name="Havlak P."/>
            <person name="Kuo D.-H."/>
            <person name="Larsson T."/>
            <person name="Lv J."/>
            <person name="Arendt D."/>
            <person name="Savage R."/>
            <person name="Osoegawa K."/>
            <person name="de Jong P."/>
            <person name="Lindberg D.R."/>
            <person name="Seaver E.C."/>
            <person name="Weisblat D.A."/>
            <person name="Putnam N.H."/>
            <person name="Grigoriev I.V."/>
            <person name="Rokhsar D.S."/>
        </authorList>
    </citation>
    <scope>NUCLEOTIDE SEQUENCE</scope>
    <source>
        <strain evidence="19">I ESC-2004</strain>
    </source>
</reference>
<dbReference type="EMBL" id="AMQN01015043">
    <property type="status" value="NOT_ANNOTATED_CDS"/>
    <property type="molecule type" value="Genomic_DNA"/>
</dbReference>
<evidence type="ECO:0000256" key="13">
    <source>
        <dbReference type="ARBA" id="ARBA00076026"/>
    </source>
</evidence>
<keyword evidence="5 14" id="KW-0285">Flavoprotein</keyword>
<sequence length="366" mass="40026">MALDFAKNEMAPHMSEWDQEEHFPVDVMRLGAQLGFGAMYASDLYGGTGLSRMDGSVIFEALSQGCSSTAAYISIHNMCAWLVDTFGNAEQRTKWIPPLASMDSFASYCLTEPGSGSDAMSLQTTAKLKGDHYVLNGTKSFISGGGHSDLYLVMARTGEPGPKGISCFGVEKGAKGLSYGQKERKLGWCTQPTRQVIMEDVEVPVENRIGEEGYGAKIAMLAINGGRVNVASCSLGAAHGSVEACRQYMEDREQFGTKLKDFQHLNFKLAEMGTKLVASRLMIRNAAHALDVDAANKVALSAMAKYFGTEQCTWICDQAMQIHGGYGLLKGYPVQQFYRDSRVHMVIEGSNEIMRLLIARDIFQAR</sequence>
<dbReference type="Proteomes" id="UP000014760">
    <property type="component" value="Unassembled WGS sequence"/>
</dbReference>
<evidence type="ECO:0000256" key="7">
    <source>
        <dbReference type="ARBA" id="ARBA00023002"/>
    </source>
</evidence>
<feature type="domain" description="Acyl-CoA dehydrogenase/oxidase N-terminal" evidence="17">
    <location>
        <begin position="2"/>
        <end position="102"/>
    </location>
</feature>
<dbReference type="InterPro" id="IPR006091">
    <property type="entry name" value="Acyl-CoA_Oxase/DH_mid-dom"/>
</dbReference>
<dbReference type="InterPro" id="IPR009075">
    <property type="entry name" value="AcylCo_DH/oxidase_C"/>
</dbReference>
<evidence type="ECO:0000256" key="4">
    <source>
        <dbReference type="ARBA" id="ARBA00022456"/>
    </source>
</evidence>
<dbReference type="PANTHER" id="PTHR43831">
    <property type="entry name" value="ISOBUTYRYL-COA DEHYDROGENASE"/>
    <property type="match status" value="1"/>
</dbReference>
<evidence type="ECO:0000256" key="1">
    <source>
        <dbReference type="ARBA" id="ARBA00001974"/>
    </source>
</evidence>
<dbReference type="EnsemblMetazoa" id="CapteT159260">
    <property type="protein sequence ID" value="CapteP159260"/>
    <property type="gene ID" value="CapteG159260"/>
</dbReference>